<dbReference type="RefSeq" id="WP_138730264.1">
    <property type="nucleotide sequence ID" value="NZ_SRMP02000008.1"/>
</dbReference>
<reference evidence="4 5" key="1">
    <citation type="submission" date="2024-12" db="EMBL/GenBank/DDBJ databases">
        <authorList>
            <person name="Hu S."/>
        </authorList>
    </citation>
    <scope>NUCLEOTIDE SEQUENCE [LARGE SCALE GENOMIC DNA]</scope>
    <source>
        <strain evidence="4 5">P-25</strain>
    </source>
</reference>
<proteinExistence type="predicted"/>
<dbReference type="InterPro" id="IPR036514">
    <property type="entry name" value="SGNH_hydro_sf"/>
</dbReference>
<dbReference type="Pfam" id="PF03629">
    <property type="entry name" value="SASA"/>
    <property type="match status" value="1"/>
</dbReference>
<feature type="domain" description="Sialate O-acetylesterase" evidence="3">
    <location>
        <begin position="105"/>
        <end position="311"/>
    </location>
</feature>
<evidence type="ECO:0000256" key="1">
    <source>
        <dbReference type="ARBA" id="ARBA00022801"/>
    </source>
</evidence>
<comment type="caution">
    <text evidence="4">The sequence shown here is derived from an EMBL/GenBank/DDBJ whole genome shotgun (WGS) entry which is preliminary data.</text>
</comment>
<dbReference type="PANTHER" id="PTHR22901">
    <property type="entry name" value="SIALATE O-ACETYLESTERASE"/>
    <property type="match status" value="1"/>
</dbReference>
<feature type="signal peptide" evidence="2">
    <location>
        <begin position="1"/>
        <end position="21"/>
    </location>
</feature>
<evidence type="ECO:0000313" key="5">
    <source>
        <dbReference type="Proteomes" id="UP001517367"/>
    </source>
</evidence>
<dbReference type="InterPro" id="IPR039329">
    <property type="entry name" value="SIAE"/>
</dbReference>
<protein>
    <submittedName>
        <fullName evidence="4">Sialate O-acetylesterase</fullName>
    </submittedName>
</protein>
<name>A0ABW9JH36_9SPHI</name>
<gene>
    <name evidence="4" type="ORF">E5L68_006615</name>
</gene>
<evidence type="ECO:0000256" key="2">
    <source>
        <dbReference type="SAM" id="SignalP"/>
    </source>
</evidence>
<dbReference type="Gene3D" id="3.40.50.1110">
    <property type="entry name" value="SGNH hydrolase"/>
    <property type="match status" value="1"/>
</dbReference>
<dbReference type="SUPFAM" id="SSF52266">
    <property type="entry name" value="SGNH hydrolase"/>
    <property type="match status" value="1"/>
</dbReference>
<sequence length="480" mass="53043">MKLKFLLGALPVLFASVASYAEVVLPSVFANGMVLQQNTEVAIWGSSTTQKEIVVTTSWNGKSYKANPTSGNWKVKVATPVAGGPYTIVINDGDETKLQDILIGEVWIASGQSNMEMPLKGFKDQPVANSEEIIKNSKNDKIRLFLGEKVTWSRPLSDVKGQWQPASPAAVTEFSAVGYGFAKTLQEKLKVPVGIIQVAWGGTLVQAWMSAKSLNNYPDVKIPEDTNAAFENKNVPTGLFNGMINPIVGYGIKGVIWYQGEQNRHEPENYLKMFPAMVKDWRARWGIGDFAFYYVQIAPYISKTEKLSRAMLELQPKVPFLREAQLKAESVIPNSGMAVIMDVGTQNTIHPPDKQTVSDRLSFIALNKTYGFKNVPYQSPVYKSQTIDGNKIHLKFDHAEGLHFKGGAEETSNFEIAGKNQVFYPAKAVITKDGISVTANEVDKPVAVRYAFKAWVLGDLVNKHGLPASSFRTDNWVIPM</sequence>
<feature type="chain" id="PRO_5047268110" evidence="2">
    <location>
        <begin position="22"/>
        <end position="480"/>
    </location>
</feature>
<evidence type="ECO:0000259" key="3">
    <source>
        <dbReference type="Pfam" id="PF03629"/>
    </source>
</evidence>
<dbReference type="InterPro" id="IPR005181">
    <property type="entry name" value="SASA"/>
</dbReference>
<accession>A0ABW9JH36</accession>
<dbReference type="Proteomes" id="UP001517367">
    <property type="component" value="Unassembled WGS sequence"/>
</dbReference>
<dbReference type="PANTHER" id="PTHR22901:SF0">
    <property type="entry name" value="SIALATE O-ACETYLESTERASE"/>
    <property type="match status" value="1"/>
</dbReference>
<keyword evidence="1" id="KW-0378">Hydrolase</keyword>
<keyword evidence="5" id="KW-1185">Reference proteome</keyword>
<organism evidence="4 5">
    <name type="scientific">Pedobacter helvus</name>
    <dbReference type="NCBI Taxonomy" id="2563444"/>
    <lineage>
        <taxon>Bacteria</taxon>
        <taxon>Pseudomonadati</taxon>
        <taxon>Bacteroidota</taxon>
        <taxon>Sphingobacteriia</taxon>
        <taxon>Sphingobacteriales</taxon>
        <taxon>Sphingobacteriaceae</taxon>
        <taxon>Pedobacter</taxon>
    </lineage>
</organism>
<evidence type="ECO:0000313" key="4">
    <source>
        <dbReference type="EMBL" id="MFN0291056.1"/>
    </source>
</evidence>
<dbReference type="EMBL" id="SRMP02000008">
    <property type="protein sequence ID" value="MFN0291056.1"/>
    <property type="molecule type" value="Genomic_DNA"/>
</dbReference>
<keyword evidence="2" id="KW-0732">Signal</keyword>